<dbReference type="GO" id="GO:0005874">
    <property type="term" value="C:microtubule"/>
    <property type="evidence" value="ECO:0007669"/>
    <property type="project" value="UniProtKB-KW"/>
</dbReference>
<keyword evidence="4" id="KW-0493">Microtubule</keyword>
<name>A0AAV1ILR4_9CHLO</name>
<dbReference type="PANTHER" id="PTHR19302:SF14">
    <property type="entry name" value="GAMMA-TUBULIN COMPLEX COMPONENT 3"/>
    <property type="match status" value="1"/>
</dbReference>
<feature type="domain" description="Gamma tubulin complex component protein N-terminal" evidence="8">
    <location>
        <begin position="182"/>
        <end position="486"/>
    </location>
</feature>
<comment type="caution">
    <text evidence="9">The sequence shown here is derived from an EMBL/GenBank/DDBJ whole genome shotgun (WGS) entry which is preliminary data.</text>
</comment>
<feature type="domain" description="Gamma tubulin complex component C-terminal" evidence="7">
    <location>
        <begin position="489"/>
        <end position="809"/>
    </location>
</feature>
<comment type="subcellular location">
    <subcellularLocation>
        <location evidence="1">Cytoplasm</location>
        <location evidence="1">Cytoskeleton</location>
    </subcellularLocation>
</comment>
<dbReference type="GO" id="GO:0000278">
    <property type="term" value="P:mitotic cell cycle"/>
    <property type="evidence" value="ECO:0007669"/>
    <property type="project" value="TreeGrafter"/>
</dbReference>
<dbReference type="GO" id="GO:0051321">
    <property type="term" value="P:meiotic cell cycle"/>
    <property type="evidence" value="ECO:0007669"/>
    <property type="project" value="TreeGrafter"/>
</dbReference>
<evidence type="ECO:0000256" key="1">
    <source>
        <dbReference type="ARBA" id="ARBA00004245"/>
    </source>
</evidence>
<evidence type="ECO:0000256" key="4">
    <source>
        <dbReference type="ARBA" id="ARBA00022701"/>
    </source>
</evidence>
<dbReference type="Pfam" id="PF04130">
    <property type="entry name" value="GCP_C_terminal"/>
    <property type="match status" value="1"/>
</dbReference>
<dbReference type="EMBL" id="CAUYUE010000016">
    <property type="protein sequence ID" value="CAK0787167.1"/>
    <property type="molecule type" value="Genomic_DNA"/>
</dbReference>
<evidence type="ECO:0000256" key="2">
    <source>
        <dbReference type="ARBA" id="ARBA00010337"/>
    </source>
</evidence>
<dbReference type="GO" id="GO:0000922">
    <property type="term" value="C:spindle pole"/>
    <property type="evidence" value="ECO:0007669"/>
    <property type="project" value="InterPro"/>
</dbReference>
<gene>
    <name evidence="9" type="ORF">CVIRNUC_010383</name>
</gene>
<dbReference type="Gene3D" id="1.20.120.1900">
    <property type="entry name" value="Gamma-tubulin complex, C-terminal domain"/>
    <property type="match status" value="1"/>
</dbReference>
<dbReference type="GO" id="GO:0031122">
    <property type="term" value="P:cytoplasmic microtubule organization"/>
    <property type="evidence" value="ECO:0007669"/>
    <property type="project" value="TreeGrafter"/>
</dbReference>
<comment type="similarity">
    <text evidence="2">Belongs to the TUBGCP family.</text>
</comment>
<feature type="region of interest" description="Disordered" evidence="6">
    <location>
        <begin position="121"/>
        <end position="171"/>
    </location>
</feature>
<dbReference type="AlphaFoldDB" id="A0AAV1ILR4"/>
<sequence length="822" mass="89123">MEVATRETAHLIDRLVSNTLGPLRKEGIDIDAASRRSLSFALKAVGGTSGTVEHQDEALAIQLLRRHFAQLGQSKKAPRLDDLQHHLVMSGMPLETRTSLMNALAALPHQQEASLLGSRAGLMPSAPRQSPLGALSSQGSAARKENVRPANGAHRPPDSNGHSKGPEPEPCTLAEVAEPTLVRDVLCACQGFDGQYVRYNPQAVGGLGGFEVAPKAGIPRVQRQLMLRICELGWLFRKMEQTVKEAAAEDCGSAIRQAFLAALQKELASLYQLMAQLDALAGHPLPAGEDTGAPYLTLRRLAVWVSEPLLRLKTLASLTDALEALPAGKLIAALDAAAQHGDPAVSSTVERCLAQACTPLLEMICCWLFEGRLSSAAGDFFIVSNPLPTEGRVGGCLWRDGFRLDDAIRPPFVTPALAEALLRAGKSLNFLRECCGDTAFEQSLAASPLAAAAAQLSYGKMGDLERVVTDTAAAIDRHVMSTMLEKHSLAAHCTAIKRYLLLGQGDFVAALIDGINQDLSKDVREISVYSLNSALDTAVRASSAQYDDPDTIARLQIRLEESVGTETGWEVFGIKYAVSEPLSTVLSQVAEGSYQAVASLLWKLKRAEHSLSASWLALNSMQRAIGQVSATAKQHNIFLPGRVSVWKLLQGCHALRNEMAHLCSRLQAYLMFEVLERAWLDLTHSLKSVGHLDDLIGAHEEYLGFVSAGAMLERGDAELQRELGHLLAALTQMQPLLRNLQLEVDQALVEVAGRVRLHSNRSQAGEWARVSDDSEVRGISEERIREVEAGVLGVKKDYYRALRNFVALLPAQIPVDLEFLLP</sequence>
<evidence type="ECO:0000256" key="3">
    <source>
        <dbReference type="ARBA" id="ARBA00022490"/>
    </source>
</evidence>
<keyword evidence="3" id="KW-0963">Cytoplasm</keyword>
<evidence type="ECO:0000259" key="8">
    <source>
        <dbReference type="Pfam" id="PF17681"/>
    </source>
</evidence>
<evidence type="ECO:0000313" key="9">
    <source>
        <dbReference type="EMBL" id="CAK0787167.1"/>
    </source>
</evidence>
<dbReference type="PANTHER" id="PTHR19302">
    <property type="entry name" value="GAMMA TUBULIN COMPLEX PROTEIN"/>
    <property type="match status" value="1"/>
</dbReference>
<organism evidence="9 10">
    <name type="scientific">Coccomyxa viridis</name>
    <dbReference type="NCBI Taxonomy" id="1274662"/>
    <lineage>
        <taxon>Eukaryota</taxon>
        <taxon>Viridiplantae</taxon>
        <taxon>Chlorophyta</taxon>
        <taxon>core chlorophytes</taxon>
        <taxon>Trebouxiophyceae</taxon>
        <taxon>Trebouxiophyceae incertae sedis</taxon>
        <taxon>Coccomyxaceae</taxon>
        <taxon>Coccomyxa</taxon>
    </lineage>
</organism>
<evidence type="ECO:0000259" key="7">
    <source>
        <dbReference type="Pfam" id="PF04130"/>
    </source>
</evidence>
<dbReference type="InterPro" id="IPR041470">
    <property type="entry name" value="GCP_N"/>
</dbReference>
<dbReference type="GO" id="GO:0000930">
    <property type="term" value="C:gamma-tubulin complex"/>
    <property type="evidence" value="ECO:0007669"/>
    <property type="project" value="TreeGrafter"/>
</dbReference>
<evidence type="ECO:0008006" key="11">
    <source>
        <dbReference type="Google" id="ProtNLM"/>
    </source>
</evidence>
<dbReference type="Pfam" id="PF17681">
    <property type="entry name" value="GCP_N_terminal"/>
    <property type="match status" value="1"/>
</dbReference>
<keyword evidence="5" id="KW-0206">Cytoskeleton</keyword>
<evidence type="ECO:0000256" key="6">
    <source>
        <dbReference type="SAM" id="MobiDB-lite"/>
    </source>
</evidence>
<dbReference type="GO" id="GO:0051011">
    <property type="term" value="F:microtubule minus-end binding"/>
    <property type="evidence" value="ECO:0007669"/>
    <property type="project" value="TreeGrafter"/>
</dbReference>
<keyword evidence="10" id="KW-1185">Reference proteome</keyword>
<dbReference type="GO" id="GO:0051225">
    <property type="term" value="P:spindle assembly"/>
    <property type="evidence" value="ECO:0007669"/>
    <property type="project" value="TreeGrafter"/>
</dbReference>
<protein>
    <recommendedName>
        <fullName evidence="11">Gamma-tubulin complex component</fullName>
    </recommendedName>
</protein>
<dbReference type="InterPro" id="IPR042241">
    <property type="entry name" value="GCP_C_sf"/>
</dbReference>
<dbReference type="GO" id="GO:0007020">
    <property type="term" value="P:microtubule nucleation"/>
    <property type="evidence" value="ECO:0007669"/>
    <property type="project" value="InterPro"/>
</dbReference>
<proteinExistence type="inferred from homology"/>
<evidence type="ECO:0000313" key="10">
    <source>
        <dbReference type="Proteomes" id="UP001314263"/>
    </source>
</evidence>
<dbReference type="Proteomes" id="UP001314263">
    <property type="component" value="Unassembled WGS sequence"/>
</dbReference>
<reference evidence="9 10" key="1">
    <citation type="submission" date="2023-10" db="EMBL/GenBank/DDBJ databases">
        <authorList>
            <person name="Maclean D."/>
            <person name="Macfadyen A."/>
        </authorList>
    </citation>
    <scope>NUCLEOTIDE SEQUENCE [LARGE SCALE GENOMIC DNA]</scope>
</reference>
<accession>A0AAV1ILR4</accession>
<dbReference type="InterPro" id="IPR007259">
    <property type="entry name" value="GCP"/>
</dbReference>
<evidence type="ECO:0000256" key="5">
    <source>
        <dbReference type="ARBA" id="ARBA00023212"/>
    </source>
</evidence>
<dbReference type="InterPro" id="IPR040457">
    <property type="entry name" value="GCP_C"/>
</dbReference>
<dbReference type="GO" id="GO:0043015">
    <property type="term" value="F:gamma-tubulin binding"/>
    <property type="evidence" value="ECO:0007669"/>
    <property type="project" value="InterPro"/>
</dbReference>